<proteinExistence type="inferred from homology"/>
<dbReference type="InterPro" id="IPR011179">
    <property type="entry name" value="IPdP_isomerase"/>
</dbReference>
<feature type="binding site" evidence="11">
    <location>
        <begin position="266"/>
        <end position="268"/>
    </location>
    <ligand>
        <name>FMN</name>
        <dbReference type="ChEBI" id="CHEBI:58210"/>
    </ligand>
</feature>
<comment type="subunit">
    <text evidence="10 11">Homooctamer. Dimer of tetramers.</text>
</comment>
<feature type="binding site" evidence="11">
    <location>
        <position position="64"/>
    </location>
    <ligand>
        <name>FMN</name>
        <dbReference type="ChEBI" id="CHEBI:58210"/>
    </ligand>
</feature>
<dbReference type="PIRSF" id="PIRSF003314">
    <property type="entry name" value="IPP_isomerase"/>
    <property type="match status" value="1"/>
</dbReference>
<feature type="binding site" evidence="11">
    <location>
        <position position="159"/>
    </location>
    <ligand>
        <name>substrate</name>
    </ligand>
</feature>
<dbReference type="InterPro" id="IPR013785">
    <property type="entry name" value="Aldolase_TIM"/>
</dbReference>
<gene>
    <name evidence="11" type="primary">fni</name>
    <name evidence="13" type="ORF">GT409_05410</name>
</gene>
<dbReference type="CDD" id="cd02811">
    <property type="entry name" value="IDI-2_FMN"/>
    <property type="match status" value="1"/>
</dbReference>
<comment type="function">
    <text evidence="11">Involved in the biosynthesis of isoprenoids. Catalyzes the 1,3-allylic rearrangement of the homoallylic substrate isopentenyl (IPP) to its allylic isomer, dimethylallyl diphosphate (DMAPP).</text>
</comment>
<dbReference type="NCBIfam" id="TIGR02151">
    <property type="entry name" value="IPP_isom_2"/>
    <property type="match status" value="1"/>
</dbReference>
<sequence length="337" mass="36341">MKDIRKRKTEHIDIVAKDASMDRRKFYFDDIRLTHRALPEINLADVDPSVEFLGKKLSFPFLISSMTGGSDEQIRTINHNLARAAEAEGVAMGVGSQRVMFSDPAARASFELRAAAPHALLFSNLGAVQINEGMTISQIRSAVDALNADALILHLNPLQEAVQPEGDINFSGLCEKIAEVVRDLCRPVIVKEVGAGISRADAELLVQAGVKIIDVAGAGGTSWSRIEAARSGDPSLGELFQDWGIPTPQALRELSDLDVTLIASGGIRTGIDMAKAMILDASLCGMARPLLTPAMESVDAVRAVIQRIRKEFVTAMFLLGAENVEQLKGNRSLILSS</sequence>
<protein>
    <recommendedName>
        <fullName evidence="11">Isopentenyl-diphosphate delta-isomerase</fullName>
        <shortName evidence="11">IPP isomerase</shortName>
        <ecNumber evidence="11">5.3.3.2</ecNumber>
    </recommendedName>
    <alternativeName>
        <fullName evidence="11">Isopentenyl diphosphate:dimethylallyl diphosphate isomerase</fullName>
    </alternativeName>
    <alternativeName>
        <fullName evidence="11">Isopentenyl pyrophosphate isomerase</fullName>
    </alternativeName>
    <alternativeName>
        <fullName evidence="11">Type 2 isopentenyl diphosphate isomerase</fullName>
        <shortName evidence="11">IDI-2</shortName>
    </alternativeName>
</protein>
<comment type="cofactor">
    <cofactor evidence="11">
        <name>Mg(2+)</name>
        <dbReference type="ChEBI" id="CHEBI:18420"/>
    </cofactor>
</comment>
<reference evidence="13 14" key="1">
    <citation type="submission" date="2020-01" db="EMBL/GenBank/DDBJ databases">
        <title>Ponticoccus aerotolerans gen. nov., sp. nov., an anaerobic bacterium and proposal of Ponticoccusceae fam. nov., Ponticoccusles ord. nov. and Ponticoccuse classis nov. in the phylum Kiritimatiellaeota.</title>
        <authorList>
            <person name="Zhou L.Y."/>
            <person name="Du Z.J."/>
        </authorList>
    </citation>
    <scope>NUCLEOTIDE SEQUENCE [LARGE SCALE GENOMIC DNA]</scope>
    <source>
        <strain evidence="13 14">S-5007</strain>
    </source>
</reference>
<dbReference type="GO" id="GO:0070402">
    <property type="term" value="F:NADPH binding"/>
    <property type="evidence" value="ECO:0007669"/>
    <property type="project" value="UniProtKB-UniRule"/>
</dbReference>
<dbReference type="PANTHER" id="PTHR43665">
    <property type="entry name" value="ISOPENTENYL-DIPHOSPHATE DELTA-ISOMERASE"/>
    <property type="match status" value="1"/>
</dbReference>
<keyword evidence="3 11" id="KW-0285">Flavoprotein</keyword>
<dbReference type="InterPro" id="IPR000262">
    <property type="entry name" value="FMN-dep_DH"/>
</dbReference>
<evidence type="ECO:0000256" key="3">
    <source>
        <dbReference type="ARBA" id="ARBA00022630"/>
    </source>
</evidence>
<keyword evidence="4 11" id="KW-0288">FMN</keyword>
<dbReference type="KEGG" id="taer:GT409_05410"/>
<evidence type="ECO:0000256" key="6">
    <source>
        <dbReference type="ARBA" id="ARBA00022842"/>
    </source>
</evidence>
<feature type="binding site" evidence="11">
    <location>
        <position position="160"/>
    </location>
    <ligand>
        <name>Mg(2+)</name>
        <dbReference type="ChEBI" id="CHEBI:18420"/>
    </ligand>
</feature>
<dbReference type="Pfam" id="PF01070">
    <property type="entry name" value="FMN_dh"/>
    <property type="match status" value="2"/>
</dbReference>
<evidence type="ECO:0000256" key="9">
    <source>
        <dbReference type="ARBA" id="ARBA00023235"/>
    </source>
</evidence>
<feature type="binding site" evidence="11">
    <location>
        <begin position="7"/>
        <end position="8"/>
    </location>
    <ligand>
        <name>substrate</name>
    </ligand>
</feature>
<comment type="caution">
    <text evidence="11">Lacks conserved residue(s) required for the propagation of feature annotation.</text>
</comment>
<dbReference type="GO" id="GO:0010181">
    <property type="term" value="F:FMN binding"/>
    <property type="evidence" value="ECO:0007669"/>
    <property type="project" value="UniProtKB-UniRule"/>
</dbReference>
<evidence type="ECO:0000313" key="13">
    <source>
        <dbReference type="EMBL" id="QHI68907.1"/>
    </source>
</evidence>
<evidence type="ECO:0000256" key="7">
    <source>
        <dbReference type="ARBA" id="ARBA00022857"/>
    </source>
</evidence>
<dbReference type="HAMAP" id="MF_00354">
    <property type="entry name" value="Idi_2"/>
    <property type="match status" value="1"/>
</dbReference>
<organism evidence="13 14">
    <name type="scientific">Tichowtungia aerotolerans</name>
    <dbReference type="NCBI Taxonomy" id="2697043"/>
    <lineage>
        <taxon>Bacteria</taxon>
        <taxon>Pseudomonadati</taxon>
        <taxon>Kiritimatiellota</taxon>
        <taxon>Tichowtungiia</taxon>
        <taxon>Tichowtungiales</taxon>
        <taxon>Tichowtungiaceae</taxon>
        <taxon>Tichowtungia</taxon>
    </lineage>
</organism>
<keyword evidence="7 11" id="KW-0521">NADP</keyword>
<comment type="similarity">
    <text evidence="11">Belongs to the IPP isomerase type 2 family.</text>
</comment>
<dbReference type="GO" id="GO:0016491">
    <property type="term" value="F:oxidoreductase activity"/>
    <property type="evidence" value="ECO:0007669"/>
    <property type="project" value="InterPro"/>
</dbReference>
<comment type="cofactor">
    <cofactor evidence="1 11">
        <name>FMN</name>
        <dbReference type="ChEBI" id="CHEBI:58210"/>
    </cofactor>
</comment>
<dbReference type="Proteomes" id="UP000464954">
    <property type="component" value="Chromosome"/>
</dbReference>
<evidence type="ECO:0000256" key="5">
    <source>
        <dbReference type="ARBA" id="ARBA00022723"/>
    </source>
</evidence>
<dbReference type="RefSeq" id="WP_160627680.1">
    <property type="nucleotide sequence ID" value="NZ_CP047593.1"/>
</dbReference>
<keyword evidence="2 11" id="KW-0963">Cytoplasm</keyword>
<keyword evidence="6 11" id="KW-0460">Magnesium</keyword>
<feature type="binding site" evidence="11">
    <location>
        <position position="124"/>
    </location>
    <ligand>
        <name>FMN</name>
        <dbReference type="ChEBI" id="CHEBI:58210"/>
    </ligand>
</feature>
<feature type="domain" description="FMN-dependent dehydrogenase" evidence="12">
    <location>
        <begin position="7"/>
        <end position="97"/>
    </location>
</feature>
<comment type="cofactor">
    <cofactor evidence="11">
        <name>NADPH</name>
        <dbReference type="ChEBI" id="CHEBI:57783"/>
    </cofactor>
</comment>
<feature type="binding site" evidence="11">
    <location>
        <position position="191"/>
    </location>
    <ligand>
        <name>FMN</name>
        <dbReference type="ChEBI" id="CHEBI:58210"/>
    </ligand>
</feature>
<feature type="binding site" evidence="11">
    <location>
        <begin position="96"/>
        <end position="98"/>
    </location>
    <ligand>
        <name>substrate</name>
    </ligand>
</feature>
<keyword evidence="14" id="KW-1185">Reference proteome</keyword>
<keyword evidence="9 11" id="KW-0413">Isomerase</keyword>
<accession>A0A6P1M4Z0</accession>
<feature type="domain" description="FMN-dependent dehydrogenase" evidence="12">
    <location>
        <begin position="175"/>
        <end position="329"/>
    </location>
</feature>
<keyword evidence="5 11" id="KW-0479">Metal-binding</keyword>
<evidence type="ECO:0000256" key="4">
    <source>
        <dbReference type="ARBA" id="ARBA00022643"/>
    </source>
</evidence>
<dbReference type="EC" id="5.3.3.2" evidence="11"/>
<evidence type="ECO:0000259" key="12">
    <source>
        <dbReference type="Pfam" id="PF01070"/>
    </source>
</evidence>
<feature type="binding site" evidence="11">
    <location>
        <begin position="65"/>
        <end position="67"/>
    </location>
    <ligand>
        <name>FMN</name>
        <dbReference type="ChEBI" id="CHEBI:58210"/>
    </ligand>
</feature>
<dbReference type="GO" id="GO:0004452">
    <property type="term" value="F:isopentenyl-diphosphate delta-isomerase activity"/>
    <property type="evidence" value="ECO:0007669"/>
    <property type="project" value="UniProtKB-UniRule"/>
</dbReference>
<dbReference type="SUPFAM" id="SSF51395">
    <property type="entry name" value="FMN-linked oxidoreductases"/>
    <property type="match status" value="1"/>
</dbReference>
<dbReference type="PANTHER" id="PTHR43665:SF1">
    <property type="entry name" value="ISOPENTENYL-DIPHOSPHATE DELTA-ISOMERASE"/>
    <property type="match status" value="1"/>
</dbReference>
<evidence type="ECO:0000256" key="2">
    <source>
        <dbReference type="ARBA" id="ARBA00022490"/>
    </source>
</evidence>
<name>A0A6P1M4Z0_9BACT</name>
<dbReference type="EMBL" id="CP047593">
    <property type="protein sequence ID" value="QHI68907.1"/>
    <property type="molecule type" value="Genomic_DNA"/>
</dbReference>
<dbReference type="AlphaFoldDB" id="A0A6P1M4Z0"/>
<feature type="binding site" evidence="11">
    <location>
        <begin position="287"/>
        <end position="288"/>
    </location>
    <ligand>
        <name>FMN</name>
        <dbReference type="ChEBI" id="CHEBI:58210"/>
    </ligand>
</feature>
<dbReference type="GO" id="GO:0000287">
    <property type="term" value="F:magnesium ion binding"/>
    <property type="evidence" value="ECO:0007669"/>
    <property type="project" value="UniProtKB-UniRule"/>
</dbReference>
<dbReference type="GO" id="GO:0008299">
    <property type="term" value="P:isoprenoid biosynthetic process"/>
    <property type="evidence" value="ECO:0007669"/>
    <property type="project" value="UniProtKB-UniRule"/>
</dbReference>
<dbReference type="GO" id="GO:0005737">
    <property type="term" value="C:cytoplasm"/>
    <property type="evidence" value="ECO:0007669"/>
    <property type="project" value="UniProtKB-SubCell"/>
</dbReference>
<dbReference type="Gene3D" id="3.20.20.70">
    <property type="entry name" value="Aldolase class I"/>
    <property type="match status" value="1"/>
</dbReference>
<evidence type="ECO:0000256" key="1">
    <source>
        <dbReference type="ARBA" id="ARBA00001917"/>
    </source>
</evidence>
<evidence type="ECO:0000256" key="10">
    <source>
        <dbReference type="ARBA" id="ARBA00025810"/>
    </source>
</evidence>
<comment type="catalytic activity">
    <reaction evidence="11">
        <text>isopentenyl diphosphate = dimethylallyl diphosphate</text>
        <dbReference type="Rhea" id="RHEA:23284"/>
        <dbReference type="ChEBI" id="CHEBI:57623"/>
        <dbReference type="ChEBI" id="CHEBI:128769"/>
        <dbReference type="EC" id="5.3.3.2"/>
    </reaction>
</comment>
<comment type="subcellular location">
    <subcellularLocation>
        <location evidence="11">Cytoplasm</location>
    </subcellularLocation>
</comment>
<evidence type="ECO:0000256" key="8">
    <source>
        <dbReference type="ARBA" id="ARBA00023229"/>
    </source>
</evidence>
<keyword evidence="8 11" id="KW-0414">Isoprene biosynthesis</keyword>
<feature type="binding site" evidence="11">
    <location>
        <position position="221"/>
    </location>
    <ligand>
        <name>FMN</name>
        <dbReference type="ChEBI" id="CHEBI:58210"/>
    </ligand>
</feature>
<evidence type="ECO:0000256" key="11">
    <source>
        <dbReference type="HAMAP-Rule" id="MF_00354"/>
    </source>
</evidence>
<evidence type="ECO:0000313" key="14">
    <source>
        <dbReference type="Proteomes" id="UP000464954"/>
    </source>
</evidence>
<feature type="binding site" evidence="11">
    <location>
        <position position="96"/>
    </location>
    <ligand>
        <name>FMN</name>
        <dbReference type="ChEBI" id="CHEBI:58210"/>
    </ligand>
</feature>